<dbReference type="InterPro" id="IPR025745">
    <property type="entry name" value="Mrr-like_N_dom"/>
</dbReference>
<reference evidence="3 4" key="1">
    <citation type="submission" date="2018-06" db="EMBL/GenBank/DDBJ databases">
        <title>Genomic Encyclopedia of Type Strains, Phase IV (KMG-IV): sequencing the most valuable type-strain genomes for metagenomic binning, comparative biology and taxonomic classification.</title>
        <authorList>
            <person name="Goeker M."/>
        </authorList>
    </citation>
    <scope>NUCLEOTIDE SEQUENCE [LARGE SCALE GENOMIC DNA]</scope>
    <source>
        <strain evidence="3 4">DSM 24875</strain>
    </source>
</reference>
<keyword evidence="4" id="KW-1185">Reference proteome</keyword>
<evidence type="ECO:0000259" key="2">
    <source>
        <dbReference type="Pfam" id="PF14338"/>
    </source>
</evidence>
<dbReference type="Pfam" id="PF04471">
    <property type="entry name" value="Mrr_cat"/>
    <property type="match status" value="1"/>
</dbReference>
<dbReference type="InterPro" id="IPR052906">
    <property type="entry name" value="Type_IV_Methyl-Rstrct_Enzyme"/>
</dbReference>
<gene>
    <name evidence="3" type="ORF">DFR50_1276</name>
</gene>
<dbReference type="GO" id="GO:0009307">
    <property type="term" value="P:DNA restriction-modification system"/>
    <property type="evidence" value="ECO:0007669"/>
    <property type="project" value="InterPro"/>
</dbReference>
<dbReference type="GO" id="GO:0015666">
    <property type="term" value="F:restriction endodeoxyribonuclease activity"/>
    <property type="evidence" value="ECO:0007669"/>
    <property type="project" value="TreeGrafter"/>
</dbReference>
<dbReference type="PANTHER" id="PTHR30015:SF7">
    <property type="entry name" value="TYPE IV METHYL-DIRECTED RESTRICTION ENZYME ECOKMRR"/>
    <property type="match status" value="1"/>
</dbReference>
<dbReference type="EMBL" id="QNRK01000027">
    <property type="protein sequence ID" value="RBP07361.1"/>
    <property type="molecule type" value="Genomic_DNA"/>
</dbReference>
<evidence type="ECO:0000313" key="4">
    <source>
        <dbReference type="Proteomes" id="UP000253529"/>
    </source>
</evidence>
<dbReference type="PANTHER" id="PTHR30015">
    <property type="entry name" value="MRR RESTRICTION SYSTEM PROTEIN"/>
    <property type="match status" value="1"/>
</dbReference>
<protein>
    <submittedName>
        <fullName evidence="3">Restriction system protein</fullName>
    </submittedName>
</protein>
<dbReference type="SUPFAM" id="SSF52980">
    <property type="entry name" value="Restriction endonuclease-like"/>
    <property type="match status" value="1"/>
</dbReference>
<evidence type="ECO:0000259" key="1">
    <source>
        <dbReference type="Pfam" id="PF04471"/>
    </source>
</evidence>
<dbReference type="InterPro" id="IPR011335">
    <property type="entry name" value="Restrct_endonuc-II-like"/>
</dbReference>
<dbReference type="GO" id="GO:0003677">
    <property type="term" value="F:DNA binding"/>
    <property type="evidence" value="ECO:0007669"/>
    <property type="project" value="InterPro"/>
</dbReference>
<comment type="caution">
    <text evidence="3">The sequence shown here is derived from an EMBL/GenBank/DDBJ whole genome shotgun (WGS) entry which is preliminary data.</text>
</comment>
<dbReference type="AlphaFoldDB" id="A0A366EYA0"/>
<sequence length="292" mass="32729">MLPVLRTLGRRYEEISVATLEDEVAKSLRIPAAERARLLPSGNQTVFANRLNWARSYLAKACLVEMPRRGYFRITERGRMLLAESVDEIALGALEKYPEFVAWRTQNRTDSRGPVATPSENPEESIASSFELLNFDLTHQIVNRVHSLSPSFFERMIIDLLVKMGYGGGRLETCRAIGRVGDGGVDGVINQDALGLDVVYVQAKRFDPERGVPLREVRDFVGGLEGHRATKGVFVTTSYFPSTAYDFIARVSKRVVLIDGSALAGLMIRHQVGVRVKDTYEVKKIDEDYFVE</sequence>
<dbReference type="Gene3D" id="3.40.1350.10">
    <property type="match status" value="1"/>
</dbReference>
<dbReference type="Pfam" id="PF14338">
    <property type="entry name" value="Mrr_N"/>
    <property type="match status" value="1"/>
</dbReference>
<dbReference type="Proteomes" id="UP000253529">
    <property type="component" value="Unassembled WGS sequence"/>
</dbReference>
<accession>A0A366EYA0</accession>
<organism evidence="3 4">
    <name type="scientific">Roseiarcus fermentans</name>
    <dbReference type="NCBI Taxonomy" id="1473586"/>
    <lineage>
        <taxon>Bacteria</taxon>
        <taxon>Pseudomonadati</taxon>
        <taxon>Pseudomonadota</taxon>
        <taxon>Alphaproteobacteria</taxon>
        <taxon>Hyphomicrobiales</taxon>
        <taxon>Roseiarcaceae</taxon>
        <taxon>Roseiarcus</taxon>
    </lineage>
</organism>
<name>A0A366EYA0_9HYPH</name>
<feature type="domain" description="Restriction endonuclease type IV Mrr" evidence="1">
    <location>
        <begin position="146"/>
        <end position="267"/>
    </location>
</feature>
<dbReference type="InterPro" id="IPR011856">
    <property type="entry name" value="tRNA_endonuc-like_dom_sf"/>
</dbReference>
<dbReference type="RefSeq" id="WP_113891291.1">
    <property type="nucleotide sequence ID" value="NZ_QNRK01000027.1"/>
</dbReference>
<evidence type="ECO:0000313" key="3">
    <source>
        <dbReference type="EMBL" id="RBP07361.1"/>
    </source>
</evidence>
<proteinExistence type="predicted"/>
<feature type="domain" description="Restriction system protein Mrr-like N-terminal" evidence="2">
    <location>
        <begin position="1"/>
        <end position="83"/>
    </location>
</feature>
<dbReference type="InterPro" id="IPR007560">
    <property type="entry name" value="Restrct_endonuc_IV_Mrr"/>
</dbReference>